<dbReference type="PROSITE" id="PS50011">
    <property type="entry name" value="PROTEIN_KINASE_DOM"/>
    <property type="match status" value="1"/>
</dbReference>
<dbReference type="GO" id="GO:0005524">
    <property type="term" value="F:ATP binding"/>
    <property type="evidence" value="ECO:0007669"/>
    <property type="project" value="InterPro"/>
</dbReference>
<dbReference type="EMBL" id="JAAGAX010000004">
    <property type="protein sequence ID" value="KAF2317397.1"/>
    <property type="molecule type" value="Genomic_DNA"/>
</dbReference>
<dbReference type="SUPFAM" id="SSF56112">
    <property type="entry name" value="Protein kinase-like (PK-like)"/>
    <property type="match status" value="1"/>
</dbReference>
<proteinExistence type="predicted"/>
<evidence type="ECO:0000313" key="11">
    <source>
        <dbReference type="Proteomes" id="UP000467840"/>
    </source>
</evidence>
<dbReference type="Pfam" id="PF07714">
    <property type="entry name" value="PK_Tyr_Ser-Thr"/>
    <property type="match status" value="1"/>
</dbReference>
<evidence type="ECO:0000313" key="10">
    <source>
        <dbReference type="EMBL" id="KAF2317397.1"/>
    </source>
</evidence>
<sequence>MLTGVAPMPLEFPTKWYGIRCISGRVSGILLEDLGLTGVVSSDAFTFFTELTILSFRNNSISGEVMNFSSNQKMREINLSGNKFQGQISQSLLSLNSLESLQLQENNFTGSIPEFNQPSLKVFNVSNNNLYGEIPKTHTLQQFGSDSYSNNPELRGLPISTVRKLSDTADTNTTSSQPQKSSSKTNTLGTIFLLFDVVGLIAVILLFILYFKKSRKLEKMLKKNDAEKGKEVSSVVEDDDDDEDDLEEVQEEQNKNINRIEVQRKEVAVVEEKGGLIFMEQQATFELDDLLKASAEGLGKGIFGNSYKAMIEGRPAIVVKRLRDLKPLSFEEFIKQLNIISELKHPNLLPLVAHYYSKEEKLLLYKFAEKGNLFNRIHGGRGNKDRIPFRWSARLSVARGVARALEYLHLNRKSQSIVPHGNLKSTNVLLDENDMVLVSDYGLTSLLAVPVAANRLVSYKSPEYQASKKLYKKSDVWSYGCLILELLTGRVQAHSAPPGTNGVDLSSWVHRAVREEWTAEIFDIEISVQRSSTPGMLKLLQIAMGCCDKSPEKRPEMTEVVREVESIKLVESEDEEDLSMDHSLTDESLSTSASGIMGDER</sequence>
<feature type="transmembrane region" description="Helical" evidence="8">
    <location>
        <begin position="188"/>
        <end position="211"/>
    </location>
</feature>
<keyword evidence="3 8" id="KW-0812">Transmembrane</keyword>
<dbReference type="InterPro" id="IPR046959">
    <property type="entry name" value="PRK1-6/SRF4-like"/>
</dbReference>
<dbReference type="GO" id="GO:0004672">
    <property type="term" value="F:protein kinase activity"/>
    <property type="evidence" value="ECO:0007669"/>
    <property type="project" value="InterPro"/>
</dbReference>
<dbReference type="PANTHER" id="PTHR48007">
    <property type="entry name" value="LEUCINE-RICH REPEAT RECEPTOR-LIKE PROTEIN KINASE PXC1"/>
    <property type="match status" value="1"/>
</dbReference>
<dbReference type="InterPro" id="IPR000719">
    <property type="entry name" value="Prot_kinase_dom"/>
</dbReference>
<evidence type="ECO:0000256" key="2">
    <source>
        <dbReference type="ARBA" id="ARBA00022614"/>
    </source>
</evidence>
<dbReference type="AlphaFoldDB" id="A0A6A6MWE0"/>
<feature type="compositionally biased region" description="Acidic residues" evidence="7">
    <location>
        <begin position="236"/>
        <end position="251"/>
    </location>
</feature>
<evidence type="ECO:0000256" key="7">
    <source>
        <dbReference type="SAM" id="MobiDB-lite"/>
    </source>
</evidence>
<name>A0A6A6MWE0_HEVBR</name>
<dbReference type="GO" id="GO:0016020">
    <property type="term" value="C:membrane"/>
    <property type="evidence" value="ECO:0007669"/>
    <property type="project" value="UniProtKB-SubCell"/>
</dbReference>
<dbReference type="InterPro" id="IPR001245">
    <property type="entry name" value="Ser-Thr/Tyr_kinase_cat_dom"/>
</dbReference>
<dbReference type="InterPro" id="IPR032675">
    <property type="entry name" value="LRR_dom_sf"/>
</dbReference>
<dbReference type="InterPro" id="IPR011009">
    <property type="entry name" value="Kinase-like_dom_sf"/>
</dbReference>
<keyword evidence="5 8" id="KW-1133">Transmembrane helix</keyword>
<gene>
    <name evidence="10" type="ORF">GH714_021693</name>
</gene>
<keyword evidence="11" id="KW-1185">Reference proteome</keyword>
<dbReference type="SUPFAM" id="SSF52058">
    <property type="entry name" value="L domain-like"/>
    <property type="match status" value="1"/>
</dbReference>
<comment type="subcellular location">
    <subcellularLocation>
        <location evidence="1">Membrane</location>
    </subcellularLocation>
</comment>
<keyword evidence="6 8" id="KW-0472">Membrane</keyword>
<dbReference type="InterPro" id="IPR001611">
    <property type="entry name" value="Leu-rich_rpt"/>
</dbReference>
<reference evidence="10 11" key="1">
    <citation type="journal article" date="2020" name="Mol. Plant">
        <title>The Chromosome-Based Rubber Tree Genome Provides New Insights into Spurge Genome Evolution and Rubber Biosynthesis.</title>
        <authorList>
            <person name="Liu J."/>
            <person name="Shi C."/>
            <person name="Shi C.C."/>
            <person name="Li W."/>
            <person name="Zhang Q.J."/>
            <person name="Zhang Y."/>
            <person name="Li K."/>
            <person name="Lu H.F."/>
            <person name="Shi C."/>
            <person name="Zhu S.T."/>
            <person name="Xiao Z.Y."/>
            <person name="Nan H."/>
            <person name="Yue Y."/>
            <person name="Zhu X.G."/>
            <person name="Wu Y."/>
            <person name="Hong X.N."/>
            <person name="Fan G.Y."/>
            <person name="Tong Y."/>
            <person name="Zhang D."/>
            <person name="Mao C.L."/>
            <person name="Liu Y.L."/>
            <person name="Hao S.J."/>
            <person name="Liu W.Q."/>
            <person name="Lv M.Q."/>
            <person name="Zhang H.B."/>
            <person name="Liu Y."/>
            <person name="Hu-Tang G.R."/>
            <person name="Wang J.P."/>
            <person name="Wang J.H."/>
            <person name="Sun Y.H."/>
            <person name="Ni S.B."/>
            <person name="Chen W.B."/>
            <person name="Zhang X.C."/>
            <person name="Jiao Y.N."/>
            <person name="Eichler E.E."/>
            <person name="Li G.H."/>
            <person name="Liu X."/>
            <person name="Gao L.Z."/>
        </authorList>
    </citation>
    <scope>NUCLEOTIDE SEQUENCE [LARGE SCALE GENOMIC DNA]</scope>
    <source>
        <strain evidence="11">cv. GT1</strain>
        <tissue evidence="10">Leaf</tissue>
    </source>
</reference>
<feature type="region of interest" description="Disordered" evidence="7">
    <location>
        <begin position="228"/>
        <end position="252"/>
    </location>
</feature>
<dbReference type="Gene3D" id="3.30.200.20">
    <property type="entry name" value="Phosphorylase Kinase, domain 1"/>
    <property type="match status" value="1"/>
</dbReference>
<dbReference type="Pfam" id="PF00560">
    <property type="entry name" value="LRR_1"/>
    <property type="match status" value="1"/>
</dbReference>
<protein>
    <recommendedName>
        <fullName evidence="9">Protein kinase domain-containing protein</fullName>
    </recommendedName>
</protein>
<keyword evidence="2" id="KW-0433">Leucine-rich repeat</keyword>
<feature type="domain" description="Protein kinase" evidence="9">
    <location>
        <begin position="292"/>
        <end position="567"/>
    </location>
</feature>
<evidence type="ECO:0000256" key="5">
    <source>
        <dbReference type="ARBA" id="ARBA00022989"/>
    </source>
</evidence>
<dbReference type="Gene3D" id="3.80.10.10">
    <property type="entry name" value="Ribonuclease Inhibitor"/>
    <property type="match status" value="1"/>
</dbReference>
<evidence type="ECO:0000256" key="8">
    <source>
        <dbReference type="SAM" id="Phobius"/>
    </source>
</evidence>
<keyword evidence="4" id="KW-0677">Repeat</keyword>
<evidence type="ECO:0000256" key="3">
    <source>
        <dbReference type="ARBA" id="ARBA00022692"/>
    </source>
</evidence>
<dbReference type="Proteomes" id="UP000467840">
    <property type="component" value="Chromosome 6"/>
</dbReference>
<evidence type="ECO:0000256" key="1">
    <source>
        <dbReference type="ARBA" id="ARBA00004370"/>
    </source>
</evidence>
<accession>A0A6A6MWE0</accession>
<dbReference type="Gene3D" id="1.10.510.10">
    <property type="entry name" value="Transferase(Phosphotransferase) domain 1"/>
    <property type="match status" value="1"/>
</dbReference>
<evidence type="ECO:0000256" key="6">
    <source>
        <dbReference type="ARBA" id="ARBA00023136"/>
    </source>
</evidence>
<feature type="region of interest" description="Disordered" evidence="7">
    <location>
        <begin position="571"/>
        <end position="601"/>
    </location>
</feature>
<evidence type="ECO:0000259" key="9">
    <source>
        <dbReference type="PROSITE" id="PS50011"/>
    </source>
</evidence>
<organism evidence="10 11">
    <name type="scientific">Hevea brasiliensis</name>
    <name type="common">Para rubber tree</name>
    <name type="synonym">Siphonia brasiliensis</name>
    <dbReference type="NCBI Taxonomy" id="3981"/>
    <lineage>
        <taxon>Eukaryota</taxon>
        <taxon>Viridiplantae</taxon>
        <taxon>Streptophyta</taxon>
        <taxon>Embryophyta</taxon>
        <taxon>Tracheophyta</taxon>
        <taxon>Spermatophyta</taxon>
        <taxon>Magnoliopsida</taxon>
        <taxon>eudicotyledons</taxon>
        <taxon>Gunneridae</taxon>
        <taxon>Pentapetalae</taxon>
        <taxon>rosids</taxon>
        <taxon>fabids</taxon>
        <taxon>Malpighiales</taxon>
        <taxon>Euphorbiaceae</taxon>
        <taxon>Crotonoideae</taxon>
        <taxon>Micrandreae</taxon>
        <taxon>Hevea</taxon>
    </lineage>
</organism>
<comment type="caution">
    <text evidence="10">The sequence shown here is derived from an EMBL/GenBank/DDBJ whole genome shotgun (WGS) entry which is preliminary data.</text>
</comment>
<evidence type="ECO:0000256" key="4">
    <source>
        <dbReference type="ARBA" id="ARBA00022737"/>
    </source>
</evidence>
<dbReference type="PANTHER" id="PTHR48007:SF43">
    <property type="entry name" value="POLLEN RECEPTOR-LIKE KINASE 4"/>
    <property type="match status" value="1"/>
</dbReference>